<organism evidence="3 4">
    <name type="scientific">Zoogloea dura</name>
    <dbReference type="NCBI Taxonomy" id="2728840"/>
    <lineage>
        <taxon>Bacteria</taxon>
        <taxon>Pseudomonadati</taxon>
        <taxon>Pseudomonadota</taxon>
        <taxon>Betaproteobacteria</taxon>
        <taxon>Rhodocyclales</taxon>
        <taxon>Zoogloeaceae</taxon>
        <taxon>Zoogloea</taxon>
    </lineage>
</organism>
<dbReference type="PANTHER" id="PTHR30203">
    <property type="entry name" value="OUTER MEMBRANE CATION EFFLUX PROTEIN"/>
    <property type="match status" value="1"/>
</dbReference>
<dbReference type="RefSeq" id="WP_169147206.1">
    <property type="nucleotide sequence ID" value="NZ_JABBGA010000017.1"/>
</dbReference>
<comment type="caution">
    <text evidence="3">The sequence shown here is derived from an EMBL/GenBank/DDBJ whole genome shotgun (WGS) entry which is preliminary data.</text>
</comment>
<comment type="similarity">
    <text evidence="1 2">Belongs to the outer membrane factor (OMF) (TC 1.B.17) family.</text>
</comment>
<keyword evidence="2" id="KW-0472">Membrane</keyword>
<dbReference type="EMBL" id="JABBGA010000017">
    <property type="protein sequence ID" value="NML27668.1"/>
    <property type="molecule type" value="Genomic_DNA"/>
</dbReference>
<evidence type="ECO:0000313" key="4">
    <source>
        <dbReference type="Proteomes" id="UP000580043"/>
    </source>
</evidence>
<evidence type="ECO:0000313" key="3">
    <source>
        <dbReference type="EMBL" id="NML27668.1"/>
    </source>
</evidence>
<keyword evidence="2" id="KW-1134">Transmembrane beta strand</keyword>
<evidence type="ECO:0000256" key="2">
    <source>
        <dbReference type="RuleBase" id="RU362097"/>
    </source>
</evidence>
<proteinExistence type="inferred from homology"/>
<dbReference type="SUPFAM" id="SSF56954">
    <property type="entry name" value="Outer membrane efflux proteins (OEP)"/>
    <property type="match status" value="1"/>
</dbReference>
<comment type="subcellular location">
    <subcellularLocation>
        <location evidence="2">Cell membrane</location>
        <topology evidence="2">Lipid-anchor</topology>
    </subcellularLocation>
</comment>
<dbReference type="Proteomes" id="UP000580043">
    <property type="component" value="Unassembled WGS sequence"/>
</dbReference>
<dbReference type="PANTHER" id="PTHR30203:SF33">
    <property type="entry name" value="BLR4455 PROTEIN"/>
    <property type="match status" value="1"/>
</dbReference>
<feature type="signal peptide" evidence="2">
    <location>
        <begin position="1"/>
        <end position="29"/>
    </location>
</feature>
<keyword evidence="4" id="KW-1185">Reference proteome</keyword>
<sequence>MQNQLLFPLPRRAIGLLASLLLLAGCSVAPTYQKPSVATPAAFKEAPATDAAWKPAEPADQLPRGDWWSVFHDPQLDRLERDAVEANPNLVAAAARLGQARALEQSAHAARLPQVGVGFGPTRQRPSPASQGLAADADTRSTTLWRGQATVAYEVDLFGRLSGTEDAARLDTERNEALFGATLLALQADVAQAYFLIRELDAAQALYVDTVKLRSDTLRLLQRRFDEGDIDELDLARARSELAAARSESLGLARQRAVAEHALAILLGKPPAEFSLPAQPLARMAIPVPAGLPSALLERRPDIAAAERAMAAANARIGVAQAAWFPRLALTGALGYEAGGLGDLFKYASRSFVLGPLVGTALSLPVFDGGARQAGLDQARAAYAEDSARYRQTVLQAFREVEDNLAGLRLLGEQHGEQDQAVAAAERAARLARLQYREGAVSYLNVLDAERSVLQQQRTAVSLDGERARATVNLIRALGGGWTAAAPQAAINGPARGG</sequence>
<evidence type="ECO:0000256" key="1">
    <source>
        <dbReference type="ARBA" id="ARBA00007613"/>
    </source>
</evidence>
<dbReference type="AlphaFoldDB" id="A0A848G5Z9"/>
<dbReference type="InterPro" id="IPR003423">
    <property type="entry name" value="OMP_efflux"/>
</dbReference>
<dbReference type="Gene3D" id="1.20.1600.10">
    <property type="entry name" value="Outer membrane efflux proteins (OEP)"/>
    <property type="match status" value="1"/>
</dbReference>
<dbReference type="GO" id="GO:0015562">
    <property type="term" value="F:efflux transmembrane transporter activity"/>
    <property type="evidence" value="ECO:0007669"/>
    <property type="project" value="InterPro"/>
</dbReference>
<keyword evidence="2" id="KW-0564">Palmitate</keyword>
<dbReference type="NCBIfam" id="TIGR01845">
    <property type="entry name" value="outer_NodT"/>
    <property type="match status" value="1"/>
</dbReference>
<protein>
    <submittedName>
        <fullName evidence="3">Efflux transporter outer membrane subunit</fullName>
    </submittedName>
</protein>
<keyword evidence="2" id="KW-0812">Transmembrane</keyword>
<dbReference type="Gene3D" id="2.20.200.10">
    <property type="entry name" value="Outer membrane efflux proteins (OEP)"/>
    <property type="match status" value="1"/>
</dbReference>
<name>A0A848G5Z9_9RHOO</name>
<feature type="chain" id="PRO_5033092258" evidence="2">
    <location>
        <begin position="30"/>
        <end position="498"/>
    </location>
</feature>
<dbReference type="Pfam" id="PF02321">
    <property type="entry name" value="OEP"/>
    <property type="match status" value="2"/>
</dbReference>
<dbReference type="InterPro" id="IPR010131">
    <property type="entry name" value="MdtP/NodT-like"/>
</dbReference>
<reference evidence="3 4" key="1">
    <citation type="submission" date="2020-04" db="EMBL/GenBank/DDBJ databases">
        <title>Zoogloea sp. G-4-1-14 isolated from soil.</title>
        <authorList>
            <person name="Dahal R.H."/>
        </authorList>
    </citation>
    <scope>NUCLEOTIDE SEQUENCE [LARGE SCALE GENOMIC DNA]</scope>
    <source>
        <strain evidence="3 4">G-4-1-14</strain>
    </source>
</reference>
<gene>
    <name evidence="3" type="ORF">HHL15_18085</name>
</gene>
<accession>A0A848G5Z9</accession>
<dbReference type="GO" id="GO:0005886">
    <property type="term" value="C:plasma membrane"/>
    <property type="evidence" value="ECO:0007669"/>
    <property type="project" value="UniProtKB-SubCell"/>
</dbReference>
<keyword evidence="2" id="KW-0732">Signal</keyword>
<keyword evidence="2" id="KW-0449">Lipoprotein</keyword>